<feature type="transmembrane region" description="Helical" evidence="3">
    <location>
        <begin position="63"/>
        <end position="84"/>
    </location>
</feature>
<reference evidence="4" key="2">
    <citation type="journal article" date="2021" name="PeerJ">
        <title>Extensive microbial diversity within the chicken gut microbiome revealed by metagenomics and culture.</title>
        <authorList>
            <person name="Gilroy R."/>
            <person name="Ravi A."/>
            <person name="Getino M."/>
            <person name="Pursley I."/>
            <person name="Horton D.L."/>
            <person name="Alikhan N.F."/>
            <person name="Baker D."/>
            <person name="Gharbi K."/>
            <person name="Hall N."/>
            <person name="Watson M."/>
            <person name="Adriaenssens E.M."/>
            <person name="Foster-Nyarko E."/>
            <person name="Jarju S."/>
            <person name="Secka A."/>
            <person name="Antonio M."/>
            <person name="Oren A."/>
            <person name="Chaudhuri R.R."/>
            <person name="La Ragione R."/>
            <person name="Hildebrand F."/>
            <person name="Pallen M.J."/>
        </authorList>
    </citation>
    <scope>NUCLEOTIDE SEQUENCE</scope>
    <source>
        <strain evidence="4">ChiHjej12B11-29160</strain>
    </source>
</reference>
<keyword evidence="3" id="KW-1133">Transmembrane helix</keyword>
<keyword evidence="3" id="KW-0472">Membrane</keyword>
<proteinExistence type="predicted"/>
<dbReference type="InterPro" id="IPR011990">
    <property type="entry name" value="TPR-like_helical_dom_sf"/>
</dbReference>
<dbReference type="InterPro" id="IPR019734">
    <property type="entry name" value="TPR_rpt"/>
</dbReference>
<name>A0A9D1I023_9ACTN</name>
<feature type="region of interest" description="Disordered" evidence="2">
    <location>
        <begin position="91"/>
        <end position="110"/>
    </location>
</feature>
<evidence type="ECO:0000256" key="1">
    <source>
        <dbReference type="PROSITE-ProRule" id="PRU00339"/>
    </source>
</evidence>
<reference evidence="4" key="1">
    <citation type="submission" date="2020-10" db="EMBL/GenBank/DDBJ databases">
        <authorList>
            <person name="Gilroy R."/>
        </authorList>
    </citation>
    <scope>NUCLEOTIDE SEQUENCE</scope>
    <source>
        <strain evidence="4">ChiHjej12B11-29160</strain>
    </source>
</reference>
<feature type="region of interest" description="Disordered" evidence="2">
    <location>
        <begin position="1"/>
        <end position="56"/>
    </location>
</feature>
<evidence type="ECO:0000256" key="2">
    <source>
        <dbReference type="SAM" id="MobiDB-lite"/>
    </source>
</evidence>
<evidence type="ECO:0000256" key="3">
    <source>
        <dbReference type="SAM" id="Phobius"/>
    </source>
</evidence>
<dbReference type="SUPFAM" id="SSF48452">
    <property type="entry name" value="TPR-like"/>
    <property type="match status" value="1"/>
</dbReference>
<feature type="compositionally biased region" description="Low complexity" evidence="2">
    <location>
        <begin position="28"/>
        <end position="41"/>
    </location>
</feature>
<sequence length="302" mass="32334">MANNKKRGRSKQNKHARRVHQNAESKSSRSASKVSTVSSRTPSDPAAKQKSKTSSGAPVKSRWMAVVIIILAVLMVLSVLLPSLSSIFGTGTTDTSAASDTSEASTESMETVDATYGSEVSDLQTRLDNASNDNERLAPLLNLGDAYLEWASAASPYATDETGQQHVQELYGLAQSTYEEYLALHESSDIRTRVALCQFYAGDIDGAINALESFVATDTGNNYGPAWAYLGMMYQQNGDTEAAKRAYTEATRADADDSYGAKSYATQQLANLQAAESGSQTDTTDTQDSLENMLNNAATSGN</sequence>
<feature type="compositionally biased region" description="Basic residues" evidence="2">
    <location>
        <begin position="1"/>
        <end position="20"/>
    </location>
</feature>
<protein>
    <recommendedName>
        <fullName evidence="6">Tetratricopeptide repeat protein</fullName>
    </recommendedName>
</protein>
<feature type="repeat" description="TPR" evidence="1">
    <location>
        <begin position="224"/>
        <end position="257"/>
    </location>
</feature>
<dbReference type="EMBL" id="DVMQ01000017">
    <property type="protein sequence ID" value="HIU24420.1"/>
    <property type="molecule type" value="Genomic_DNA"/>
</dbReference>
<evidence type="ECO:0000313" key="4">
    <source>
        <dbReference type="EMBL" id="HIU24420.1"/>
    </source>
</evidence>
<comment type="caution">
    <text evidence="4">The sequence shown here is derived from an EMBL/GenBank/DDBJ whole genome shotgun (WGS) entry which is preliminary data.</text>
</comment>
<keyword evidence="1" id="KW-0802">TPR repeat</keyword>
<feature type="compositionally biased region" description="Low complexity" evidence="2">
    <location>
        <begin position="91"/>
        <end position="108"/>
    </location>
</feature>
<organism evidence="4 5">
    <name type="scientific">Candidatus Coprovicinus avistercoris</name>
    <dbReference type="NCBI Taxonomy" id="2840754"/>
    <lineage>
        <taxon>Bacteria</taxon>
        <taxon>Bacillati</taxon>
        <taxon>Actinomycetota</taxon>
        <taxon>Coriobacteriia</taxon>
        <taxon>Coriobacteriales</taxon>
        <taxon>Coriobacteriaceae</taxon>
        <taxon>Coriobacteriaceae incertae sedis</taxon>
        <taxon>Candidatus Coprovicinus</taxon>
    </lineage>
</organism>
<evidence type="ECO:0008006" key="6">
    <source>
        <dbReference type="Google" id="ProtNLM"/>
    </source>
</evidence>
<dbReference type="PROSITE" id="PS50005">
    <property type="entry name" value="TPR"/>
    <property type="match status" value="1"/>
</dbReference>
<gene>
    <name evidence="4" type="ORF">IAD17_05815</name>
</gene>
<evidence type="ECO:0000313" key="5">
    <source>
        <dbReference type="Proteomes" id="UP000824078"/>
    </source>
</evidence>
<keyword evidence="3" id="KW-0812">Transmembrane</keyword>
<dbReference type="Gene3D" id="1.25.40.10">
    <property type="entry name" value="Tetratricopeptide repeat domain"/>
    <property type="match status" value="1"/>
</dbReference>
<dbReference type="Proteomes" id="UP000824078">
    <property type="component" value="Unassembled WGS sequence"/>
</dbReference>
<dbReference type="SMART" id="SM00028">
    <property type="entry name" value="TPR"/>
    <property type="match status" value="2"/>
</dbReference>
<accession>A0A9D1I023</accession>
<dbReference type="AlphaFoldDB" id="A0A9D1I023"/>